<evidence type="ECO:0000259" key="4">
    <source>
        <dbReference type="Pfam" id="PF24514"/>
    </source>
</evidence>
<dbReference type="InterPro" id="IPR045826">
    <property type="entry name" value="SpaA_PFL_dom_2"/>
</dbReference>
<dbReference type="Pfam" id="PF19403">
    <property type="entry name" value="SpaA_2"/>
    <property type="match status" value="2"/>
</dbReference>
<organism evidence="5 6">
    <name type="scientific">Candidatus Collierbacteria bacterium GW2011_GWA2_42_17</name>
    <dbReference type="NCBI Taxonomy" id="1618378"/>
    <lineage>
        <taxon>Bacteria</taxon>
        <taxon>Candidatus Collieribacteriota</taxon>
    </lineage>
</organism>
<feature type="compositionally biased region" description="Polar residues" evidence="1">
    <location>
        <begin position="1415"/>
        <end position="1429"/>
    </location>
</feature>
<keyword evidence="2" id="KW-1133">Transmembrane helix</keyword>
<evidence type="ECO:0000256" key="1">
    <source>
        <dbReference type="SAM" id="MobiDB-lite"/>
    </source>
</evidence>
<dbReference type="InterPro" id="IPR011050">
    <property type="entry name" value="Pectin_lyase_fold/virulence"/>
</dbReference>
<keyword evidence="2" id="KW-0812">Transmembrane</keyword>
<feature type="domain" description="SpaA-like prealbumin fold" evidence="3">
    <location>
        <begin position="924"/>
        <end position="984"/>
    </location>
</feature>
<dbReference type="Proteomes" id="UP000033854">
    <property type="component" value="Unassembled WGS sequence"/>
</dbReference>
<proteinExistence type="predicted"/>
<dbReference type="Gene3D" id="2.60.40.10">
    <property type="entry name" value="Immunoglobulins"/>
    <property type="match status" value="1"/>
</dbReference>
<feature type="domain" description="SpaA-like prealbumin fold" evidence="3">
    <location>
        <begin position="1231"/>
        <end position="1278"/>
    </location>
</feature>
<feature type="compositionally biased region" description="Low complexity" evidence="1">
    <location>
        <begin position="121"/>
        <end position="150"/>
    </location>
</feature>
<name>A0A0G1BZ05_9BACT</name>
<dbReference type="Gene3D" id="2.160.20.10">
    <property type="entry name" value="Single-stranded right-handed beta-helix, Pectin lyase-like"/>
    <property type="match status" value="1"/>
</dbReference>
<dbReference type="InterPro" id="IPR055371">
    <property type="entry name" value="SpaA_PFL_dom_4"/>
</dbReference>
<feature type="region of interest" description="Disordered" evidence="1">
    <location>
        <begin position="90"/>
        <end position="157"/>
    </location>
</feature>
<feature type="region of interest" description="Disordered" evidence="1">
    <location>
        <begin position="1413"/>
        <end position="1432"/>
    </location>
</feature>
<dbReference type="SUPFAM" id="SSF117074">
    <property type="entry name" value="Hypothetical protein PA1324"/>
    <property type="match status" value="1"/>
</dbReference>
<dbReference type="PATRIC" id="fig|1618378.3.peg.717"/>
<feature type="domain" description="SpaA-like prealbumin fold" evidence="4">
    <location>
        <begin position="1110"/>
        <end position="1187"/>
    </location>
</feature>
<reference evidence="5 6" key="1">
    <citation type="journal article" date="2015" name="Nature">
        <title>rRNA introns, odd ribosomes, and small enigmatic genomes across a large radiation of phyla.</title>
        <authorList>
            <person name="Brown C.T."/>
            <person name="Hug L.A."/>
            <person name="Thomas B.C."/>
            <person name="Sharon I."/>
            <person name="Castelle C.J."/>
            <person name="Singh A."/>
            <person name="Wilkins M.J."/>
            <person name="Williams K.H."/>
            <person name="Banfield J.F."/>
        </authorList>
    </citation>
    <scope>NUCLEOTIDE SEQUENCE [LARGE SCALE GENOMIC DNA]</scope>
</reference>
<evidence type="ECO:0000313" key="6">
    <source>
        <dbReference type="Proteomes" id="UP000033854"/>
    </source>
</evidence>
<feature type="domain" description="SpaA-like prealbumin fold" evidence="4">
    <location>
        <begin position="1287"/>
        <end position="1377"/>
    </location>
</feature>
<sequence>MKSRNVRKIISFISSFNLVLQTFLPLTLALPVYAEESTPSATVETTPTPEITPEVIPLVEPTPEITPEIIPTIESTSGITPDPALTVEVAPDATPTPTIEITSEISITPGITPDPAPTIEPTPTETQNNSPPAEQTTSSPESTTSQTETSVVENLPQPIITVSQLEQTITPEITSTDNTQLAGMLFLPQLSSTAIEQTCITNETIVNSTESDWNIDNSNGISETKNTVELGVRYIFPQENKVSVTFKCLPKDKNLRTSLKIQQVKIGDLKLPDNINSFGEYAYDITTDMADGSFDYDLTLPKPENQSVGIVYMEDKNSTPTPLTDDQTSQGGSTVKASDLNHFTIFVVINPTPVGPPCVLAGATTGTGCYSTIQAAIDAANNGDEIEIQSDITVTQQVNVNKDVTIDGNGFTVTPTFFKTSNSNNASFGIHSSGVTIKNLTIDGTLGTNLHGINIYMVNGVLLDSVSVLNNDYAGIVVNGSIVTVNNIITAGNGWGGINVDQGTSVTTEAKLIVNGTSSHNEAAHIWIDDARKVVSVVDNLNQYDITVQGHKRIYVLKTSSSSNPSASLEQCRNGAAGSPNNCLSLGGSVGWVNGNAGSSNSHYVEGFSIPYRAILEDLPINTPITITLEYDIKHSGAHAIDFLTSYDRLQPHSPFGHTAESVDPTSGVTGLSATTTTYAIPAPSIFSSPVVGQPATRFDSLPANEKLITLFGGTISNVAYVTQGDLNDANASTSINVTFTADSSNAVLAWGGHIAQEVDWGINKSAGGINGSPYHMRLKTWTQGNLGNQDRSLSAGAVAAPSSITIIKDAQPNSSQDFSFTTTGNGLSNFILDDDNDVILSNSQKFDSLLAGTFSIIENATTGWTLNSKNCITDGTSNSTSQFTPITNGFSINLVAGENITCTFTNTQQNGTLRVNKITVPNEAEIFSVTAAGSGTITGNATQNVTGGSYVDFMVTTGTYSVTESPKTGWSETENTCTNVSVPAGGMGECTITNSQRGSIFGYKYEDVNGDGQSGDWTPIQNWIIELWQGQAKVGQTQTLVNGYFSFTNLIHGEYTLTEQIPSGWTNVSANSLNVSLNPGENDGSNNFVNTRYGTIIVEKQTLPDGDLQNFTFTGDIAGTVADGETISVINRLPGRYSSTEVLPNGWDLTSISCSDQNSSGNINTGVATFNVESGETVKCTFTNTKRAHIIIEKNAIPDGSQVFTFNNNFGNGNLATFSLTDDNTVGLPNYNAEVLPGTYSVSENEITGWKQDSTVCDNGETIDNIDVTAGETVTCTFTNKKLATITLVKNTVGGNGSFDFDATGIGLPTDIDLTTVAGVASQSFTNLDPDNIYSILENVPAGWNLTSATCNNGDSISRITPNAGEEITCTITNTKLGRIIVKKETNLVEDQTEFRFSSSYSEGNFYLSDGEQNDSGYLTPGTYSVRESSNEGDGWKLTSAVCSNEDTPNEITLGAGEEVICTFTNEYTKPELQISKSNFAGGDKTPGEAVTYRILLKVLGSDIDGITVKDLLPKGFIYRPGSYQVKINGLIVDIDEPNYHSPGTWIIDYLVKAGQEVELLYIADISGDQQPGIYPDAAWAIGTSMAEEEVIALAQIDGFVDTNFVGTEVNVIKNQTRDDSYSVEKEETKKGEVLGATTTLPATGASPAWLMLAFVCFVYGIRLIKSGNKK</sequence>
<dbReference type="SUPFAM" id="SSF51126">
    <property type="entry name" value="Pectin lyase-like"/>
    <property type="match status" value="1"/>
</dbReference>
<keyword evidence="2" id="KW-0472">Membrane</keyword>
<dbReference type="Pfam" id="PF24514">
    <property type="entry name" value="SpaA_4"/>
    <property type="match status" value="3"/>
</dbReference>
<feature type="domain" description="SpaA-like prealbumin fold" evidence="4">
    <location>
        <begin position="805"/>
        <end position="909"/>
    </location>
</feature>
<feature type="transmembrane region" description="Helical" evidence="2">
    <location>
        <begin position="1649"/>
        <end position="1666"/>
    </location>
</feature>
<accession>A0A0G1BZ05</accession>
<dbReference type="InterPro" id="IPR013783">
    <property type="entry name" value="Ig-like_fold"/>
</dbReference>
<evidence type="ECO:0000313" key="5">
    <source>
        <dbReference type="EMBL" id="KKS42643.1"/>
    </source>
</evidence>
<gene>
    <name evidence="5" type="ORF">UV06_C0008G0008</name>
</gene>
<feature type="compositionally biased region" description="Low complexity" evidence="1">
    <location>
        <begin position="95"/>
        <end position="111"/>
    </location>
</feature>
<protein>
    <submittedName>
        <fullName evidence="5">Uncharacterized protein</fullName>
    </submittedName>
</protein>
<comment type="caution">
    <text evidence="5">The sequence shown here is derived from an EMBL/GenBank/DDBJ whole genome shotgun (WGS) entry which is preliminary data.</text>
</comment>
<dbReference type="EMBL" id="LCDA01000008">
    <property type="protein sequence ID" value="KKS42643.1"/>
    <property type="molecule type" value="Genomic_DNA"/>
</dbReference>
<evidence type="ECO:0000256" key="2">
    <source>
        <dbReference type="SAM" id="Phobius"/>
    </source>
</evidence>
<evidence type="ECO:0000259" key="3">
    <source>
        <dbReference type="Pfam" id="PF19403"/>
    </source>
</evidence>
<dbReference type="InterPro" id="IPR012334">
    <property type="entry name" value="Pectin_lyas_fold"/>
</dbReference>